<evidence type="ECO:0000313" key="1">
    <source>
        <dbReference type="EMBL" id="KAA3526104.1"/>
    </source>
</evidence>
<proteinExistence type="predicted"/>
<organism evidence="1 2">
    <name type="scientific">Agrobacterium vitis</name>
    <name type="common">Rhizobium vitis</name>
    <dbReference type="NCBI Taxonomy" id="373"/>
    <lineage>
        <taxon>Bacteria</taxon>
        <taxon>Pseudomonadati</taxon>
        <taxon>Pseudomonadota</taxon>
        <taxon>Alphaproteobacteria</taxon>
        <taxon>Hyphomicrobiales</taxon>
        <taxon>Rhizobiaceae</taxon>
        <taxon>Rhizobium/Agrobacterium group</taxon>
        <taxon>Agrobacterium</taxon>
    </lineage>
</organism>
<reference evidence="1 2" key="1">
    <citation type="submission" date="2018-08" db="EMBL/GenBank/DDBJ databases">
        <title>Genome sequencing of Agrobacterium vitis strain ICMP 10754.</title>
        <authorList>
            <person name="Visnovsky S.B."/>
            <person name="Pitman A.R."/>
        </authorList>
    </citation>
    <scope>NUCLEOTIDE SEQUENCE [LARGE SCALE GENOMIC DNA]</scope>
    <source>
        <strain evidence="1 2">ICMP 10754</strain>
    </source>
</reference>
<dbReference type="AlphaFoldDB" id="A0A7J4X2V1"/>
<accession>A0A7J4X2V1</accession>
<protein>
    <submittedName>
        <fullName evidence="1">Uncharacterized protein</fullName>
    </submittedName>
</protein>
<sequence>MNWADYQPGRRVVCVEDMNDVHCICSVLPEKGKVYTIRAANMGRTPGGVETLGLTFVEFSSVGVPNARIQPICDEWWFRVQDFKPLDERRLDQFRQHLTKTPAPFAYGGVDA</sequence>
<dbReference type="Proteomes" id="UP000436911">
    <property type="component" value="Unassembled WGS sequence"/>
</dbReference>
<gene>
    <name evidence="1" type="ORF">DXT89_16390</name>
</gene>
<comment type="caution">
    <text evidence="1">The sequence shown here is derived from an EMBL/GenBank/DDBJ whole genome shotgun (WGS) entry which is preliminary data.</text>
</comment>
<name>A0A7J4X2V1_AGRVI</name>
<dbReference type="EMBL" id="QUSG01000008">
    <property type="protein sequence ID" value="KAA3526104.1"/>
    <property type="molecule type" value="Genomic_DNA"/>
</dbReference>
<dbReference type="RefSeq" id="WP_149916845.1">
    <property type="nucleotide sequence ID" value="NZ_QUSG01000008.1"/>
</dbReference>
<evidence type="ECO:0000313" key="2">
    <source>
        <dbReference type="Proteomes" id="UP000436911"/>
    </source>
</evidence>